<accession>A0ABT0HQJ4</accession>
<evidence type="ECO:0000259" key="1">
    <source>
        <dbReference type="PROSITE" id="PS51831"/>
    </source>
</evidence>
<evidence type="ECO:0000313" key="3">
    <source>
        <dbReference type="Proteomes" id="UP001202180"/>
    </source>
</evidence>
<dbReference type="Gene3D" id="1.10.3210.10">
    <property type="entry name" value="Hypothetical protein af1432"/>
    <property type="match status" value="1"/>
</dbReference>
<gene>
    <name evidence="2" type="ORF">M0L20_21450</name>
</gene>
<dbReference type="InterPro" id="IPR052567">
    <property type="entry name" value="OP_Dioxygenase"/>
</dbReference>
<dbReference type="SUPFAM" id="SSF109604">
    <property type="entry name" value="HD-domain/PDEase-like"/>
    <property type="match status" value="1"/>
</dbReference>
<dbReference type="CDD" id="cd00077">
    <property type="entry name" value="HDc"/>
    <property type="match status" value="1"/>
</dbReference>
<dbReference type="InterPro" id="IPR006675">
    <property type="entry name" value="HDIG_dom"/>
</dbReference>
<comment type="caution">
    <text evidence="2">The sequence shown here is derived from an EMBL/GenBank/DDBJ whole genome shotgun (WGS) entry which is preliminary data.</text>
</comment>
<dbReference type="PANTHER" id="PTHR40202:SF1">
    <property type="entry name" value="HD DOMAIN-CONTAINING PROTEIN"/>
    <property type="match status" value="1"/>
</dbReference>
<name>A0ABT0HQJ4_9BACT</name>
<dbReference type="NCBIfam" id="TIGR00277">
    <property type="entry name" value="HDIG"/>
    <property type="match status" value="1"/>
</dbReference>
<proteinExistence type="predicted"/>
<organism evidence="2 3">
    <name type="scientific">Spirosoma liriopis</name>
    <dbReference type="NCBI Taxonomy" id="2937440"/>
    <lineage>
        <taxon>Bacteria</taxon>
        <taxon>Pseudomonadati</taxon>
        <taxon>Bacteroidota</taxon>
        <taxon>Cytophagia</taxon>
        <taxon>Cytophagales</taxon>
        <taxon>Cytophagaceae</taxon>
        <taxon>Spirosoma</taxon>
    </lineage>
</organism>
<dbReference type="Proteomes" id="UP001202180">
    <property type="component" value="Unassembled WGS sequence"/>
</dbReference>
<dbReference type="InterPro" id="IPR003607">
    <property type="entry name" value="HD/PDEase_dom"/>
</dbReference>
<dbReference type="InterPro" id="IPR006674">
    <property type="entry name" value="HD_domain"/>
</dbReference>
<reference evidence="2 3" key="1">
    <citation type="submission" date="2022-04" db="EMBL/GenBank/DDBJ databases">
        <title>Spirosoma sp. strain RP8 genome sequencing and assembly.</title>
        <authorList>
            <person name="Jung Y."/>
        </authorList>
    </citation>
    <scope>NUCLEOTIDE SEQUENCE [LARGE SCALE GENOMIC DNA]</scope>
    <source>
        <strain evidence="2 3">RP8</strain>
    </source>
</reference>
<protein>
    <submittedName>
        <fullName evidence="2">HD domain-containing protein</fullName>
    </submittedName>
</protein>
<keyword evidence="3" id="KW-1185">Reference proteome</keyword>
<dbReference type="Pfam" id="PF01966">
    <property type="entry name" value="HD"/>
    <property type="match status" value="1"/>
</dbReference>
<dbReference type="EMBL" id="JALPRF010000003">
    <property type="protein sequence ID" value="MCK8494449.1"/>
    <property type="molecule type" value="Genomic_DNA"/>
</dbReference>
<sequence>MEIIASLFTQSGNDAYFGEPVTQLEHALQCAQLAEQAGADEETIVAAFLHDIGHLLPPELTEGDAAQGYMDGYGTIDHERLGADYLRQLGYSEKVAQLIENHVNAKRYLVFRNPKYFARLSEASLKTLTFQGGPMSEAEALAFEANPYFKGILQLRSWDEQAKIPGLATPGADYYLAMGQKLIAG</sequence>
<feature type="domain" description="HD" evidence="1">
    <location>
        <begin position="23"/>
        <end position="123"/>
    </location>
</feature>
<dbReference type="SMART" id="SM00471">
    <property type="entry name" value="HDc"/>
    <property type="match status" value="1"/>
</dbReference>
<evidence type="ECO:0000313" key="2">
    <source>
        <dbReference type="EMBL" id="MCK8494449.1"/>
    </source>
</evidence>
<dbReference type="RefSeq" id="WP_248478965.1">
    <property type="nucleotide sequence ID" value="NZ_JALPRF010000003.1"/>
</dbReference>
<dbReference type="PROSITE" id="PS51831">
    <property type="entry name" value="HD"/>
    <property type="match status" value="1"/>
</dbReference>
<dbReference type="PANTHER" id="PTHR40202">
    <property type="match status" value="1"/>
</dbReference>